<organism evidence="2 3">
    <name type="scientific">Rhodopirellula islandica</name>
    <dbReference type="NCBI Taxonomy" id="595434"/>
    <lineage>
        <taxon>Bacteria</taxon>
        <taxon>Pseudomonadati</taxon>
        <taxon>Planctomycetota</taxon>
        <taxon>Planctomycetia</taxon>
        <taxon>Pirellulales</taxon>
        <taxon>Pirellulaceae</taxon>
        <taxon>Rhodopirellula</taxon>
    </lineage>
</organism>
<dbReference type="Proteomes" id="UP000036367">
    <property type="component" value="Unassembled WGS sequence"/>
</dbReference>
<proteinExistence type="predicted"/>
<dbReference type="EMBL" id="LECT01000004">
    <property type="protein sequence ID" value="KLU07673.1"/>
    <property type="molecule type" value="Genomic_DNA"/>
</dbReference>
<gene>
    <name evidence="2" type="ORF">RISK_000294</name>
</gene>
<protein>
    <submittedName>
        <fullName evidence="2">Uncharacterized protein</fullName>
    </submittedName>
</protein>
<keyword evidence="3" id="KW-1185">Reference proteome</keyword>
<evidence type="ECO:0000313" key="2">
    <source>
        <dbReference type="EMBL" id="KLU07673.1"/>
    </source>
</evidence>
<dbReference type="AlphaFoldDB" id="A0A0J1BMJ6"/>
<reference evidence="2" key="1">
    <citation type="submission" date="2015-05" db="EMBL/GenBank/DDBJ databases">
        <title>Permanent draft genome of Rhodopirellula islandicus K833.</title>
        <authorList>
            <person name="Kizina J."/>
            <person name="Richter M."/>
            <person name="Glockner F.O."/>
            <person name="Harder J."/>
        </authorList>
    </citation>
    <scope>NUCLEOTIDE SEQUENCE [LARGE SCALE GENOMIC DNA]</scope>
    <source>
        <strain evidence="2">K833</strain>
    </source>
</reference>
<feature type="compositionally biased region" description="Polar residues" evidence="1">
    <location>
        <begin position="13"/>
        <end position="25"/>
    </location>
</feature>
<evidence type="ECO:0000313" key="3">
    <source>
        <dbReference type="Proteomes" id="UP000036367"/>
    </source>
</evidence>
<accession>A0A0J1BMJ6</accession>
<evidence type="ECO:0000256" key="1">
    <source>
        <dbReference type="SAM" id="MobiDB-lite"/>
    </source>
</evidence>
<name>A0A0J1BMJ6_RHOIS</name>
<comment type="caution">
    <text evidence="2">The sequence shown here is derived from an EMBL/GenBank/DDBJ whole genome shotgun (WGS) entry which is preliminary data.</text>
</comment>
<sequence>MQDKLESSGLMRQASSPSRIAQQERTIGIGAKSEAGQEPRTKWDAASITR</sequence>
<feature type="region of interest" description="Disordered" evidence="1">
    <location>
        <begin position="1"/>
        <end position="50"/>
    </location>
</feature>